<reference evidence="1 2" key="1">
    <citation type="journal article" date="2017" name="Nat. Commun.">
        <title>Genome assembly with in vitro proximity ligation data and whole-genome triplication in lettuce.</title>
        <authorList>
            <person name="Reyes-Chin-Wo S."/>
            <person name="Wang Z."/>
            <person name="Yang X."/>
            <person name="Kozik A."/>
            <person name="Arikit S."/>
            <person name="Song C."/>
            <person name="Xia L."/>
            <person name="Froenicke L."/>
            <person name="Lavelle D.O."/>
            <person name="Truco M.J."/>
            <person name="Xia R."/>
            <person name="Zhu S."/>
            <person name="Xu C."/>
            <person name="Xu H."/>
            <person name="Xu X."/>
            <person name="Cox K."/>
            <person name="Korf I."/>
            <person name="Meyers B.C."/>
            <person name="Michelmore R.W."/>
        </authorList>
    </citation>
    <scope>NUCLEOTIDE SEQUENCE [LARGE SCALE GENOMIC DNA]</scope>
    <source>
        <strain evidence="2">cv. Salinas</strain>
        <tissue evidence="1">Seedlings</tissue>
    </source>
</reference>
<organism evidence="1 2">
    <name type="scientific">Lactuca sativa</name>
    <name type="common">Garden lettuce</name>
    <dbReference type="NCBI Taxonomy" id="4236"/>
    <lineage>
        <taxon>Eukaryota</taxon>
        <taxon>Viridiplantae</taxon>
        <taxon>Streptophyta</taxon>
        <taxon>Embryophyta</taxon>
        <taxon>Tracheophyta</taxon>
        <taxon>Spermatophyta</taxon>
        <taxon>Magnoliopsida</taxon>
        <taxon>eudicotyledons</taxon>
        <taxon>Gunneridae</taxon>
        <taxon>Pentapetalae</taxon>
        <taxon>asterids</taxon>
        <taxon>campanulids</taxon>
        <taxon>Asterales</taxon>
        <taxon>Asteraceae</taxon>
        <taxon>Cichorioideae</taxon>
        <taxon>Cichorieae</taxon>
        <taxon>Lactucinae</taxon>
        <taxon>Lactuca</taxon>
    </lineage>
</organism>
<dbReference type="PANTHER" id="PTHR48475:SF1">
    <property type="entry name" value="RNASE H TYPE-1 DOMAIN-CONTAINING PROTEIN"/>
    <property type="match status" value="1"/>
</dbReference>
<dbReference type="InterPro" id="IPR036397">
    <property type="entry name" value="RNaseH_sf"/>
</dbReference>
<protein>
    <recommendedName>
        <fullName evidence="3">RNase H type-1 domain-containing protein</fullName>
    </recommendedName>
</protein>
<name>A0A9R1V8Y9_LACSA</name>
<dbReference type="AlphaFoldDB" id="A0A9R1V8Y9"/>
<keyword evidence="2" id="KW-1185">Reference proteome</keyword>
<accession>A0A9R1V8Y9</accession>
<evidence type="ECO:0000313" key="2">
    <source>
        <dbReference type="Proteomes" id="UP000235145"/>
    </source>
</evidence>
<proteinExistence type="predicted"/>
<dbReference type="Gene3D" id="3.30.420.10">
    <property type="entry name" value="Ribonuclease H-like superfamily/Ribonuclease H"/>
    <property type="match status" value="1"/>
</dbReference>
<evidence type="ECO:0008006" key="3">
    <source>
        <dbReference type="Google" id="ProtNLM"/>
    </source>
</evidence>
<dbReference type="EMBL" id="NBSK02000006">
    <property type="protein sequence ID" value="KAJ0201841.1"/>
    <property type="molecule type" value="Genomic_DNA"/>
</dbReference>
<evidence type="ECO:0000313" key="1">
    <source>
        <dbReference type="EMBL" id="KAJ0201841.1"/>
    </source>
</evidence>
<comment type="caution">
    <text evidence="1">The sequence shown here is derived from an EMBL/GenBank/DDBJ whole genome shotgun (WGS) entry which is preliminary data.</text>
</comment>
<dbReference type="PANTHER" id="PTHR48475">
    <property type="entry name" value="RIBONUCLEASE H"/>
    <property type="match status" value="1"/>
</dbReference>
<dbReference type="Proteomes" id="UP000235145">
    <property type="component" value="Unassembled WGS sequence"/>
</dbReference>
<dbReference type="GO" id="GO:0003676">
    <property type="term" value="F:nucleic acid binding"/>
    <property type="evidence" value="ECO:0007669"/>
    <property type="project" value="InterPro"/>
</dbReference>
<gene>
    <name evidence="1" type="ORF">LSAT_V11C600338840</name>
</gene>
<sequence>MPVRLRRYFQAHPILVLINQHIKQILMQPYRLIRMKKRAIELGEHNITEHQAKMAQGGDYPHQPIGDNSTYALIFEFKWSNNEPEYEALLIRIWLASNMNVLDLKIFSDSMLMVNQTKEADVLNKLASLVFHHISKRFLVEVLSKRSIEGISLEVMQLSKEEDSSMTPYIIFLKKGIFPTDDKEAKKELVSKGVFHPMAKMHHRERNGYCHLRSTFRCLWRTRGIKGDHLENPMNKILMALHS</sequence>